<protein>
    <submittedName>
        <fullName evidence="1">Uncharacterized protein</fullName>
    </submittedName>
</protein>
<name>A0AAD1NWV0_9ACTN</name>
<dbReference type="EMBL" id="AP024747">
    <property type="protein sequence ID" value="BCY26438.1"/>
    <property type="molecule type" value="Genomic_DNA"/>
</dbReference>
<organism evidence="1 2">
    <name type="scientific">Cutibacterium modestum</name>
    <dbReference type="NCBI Taxonomy" id="2559073"/>
    <lineage>
        <taxon>Bacteria</taxon>
        <taxon>Bacillati</taxon>
        <taxon>Actinomycetota</taxon>
        <taxon>Actinomycetes</taxon>
        <taxon>Propionibacteriales</taxon>
        <taxon>Propionibacteriaceae</taxon>
        <taxon>Cutibacterium</taxon>
    </lineage>
</organism>
<accession>A0AAD1NWV0</accession>
<reference evidence="1" key="1">
    <citation type="submission" date="2021-06" db="EMBL/GenBank/DDBJ databases">
        <title>Genome sequence of Cutibacterium modestum strain KB17-24694.</title>
        <authorList>
            <person name="Dekio I."/>
            <person name="Asahina A."/>
            <person name="Nishida M."/>
        </authorList>
    </citation>
    <scope>NUCLEOTIDE SEQUENCE</scope>
    <source>
        <strain evidence="1">KB17-24694</strain>
    </source>
</reference>
<dbReference type="AlphaFoldDB" id="A0AAD1NWV0"/>
<evidence type="ECO:0000313" key="1">
    <source>
        <dbReference type="EMBL" id="BCY26438.1"/>
    </source>
</evidence>
<evidence type="ECO:0000313" key="2">
    <source>
        <dbReference type="Proteomes" id="UP000825072"/>
    </source>
</evidence>
<gene>
    <name evidence="1" type="ORF">KB1_24280</name>
</gene>
<dbReference type="Proteomes" id="UP000825072">
    <property type="component" value="Chromosome 1"/>
</dbReference>
<sequence>MRAFLTKADLDEWLDPYRLGSIQARGLATPIGEARNTIAHKLKVG</sequence>
<proteinExistence type="predicted"/>